<dbReference type="AlphaFoldDB" id="A0A2P2NG39"/>
<keyword evidence="1" id="KW-0812">Transmembrane</keyword>
<dbReference type="EMBL" id="GGEC01060940">
    <property type="protein sequence ID" value="MBX41424.1"/>
    <property type="molecule type" value="Transcribed_RNA"/>
</dbReference>
<dbReference type="SUPFAM" id="SSF141562">
    <property type="entry name" value="At5g01610-like"/>
    <property type="match status" value="1"/>
</dbReference>
<reference evidence="2" key="1">
    <citation type="submission" date="2018-02" db="EMBL/GenBank/DDBJ databases">
        <title>Rhizophora mucronata_Transcriptome.</title>
        <authorList>
            <person name="Meera S.P."/>
            <person name="Sreeshan A."/>
            <person name="Augustine A."/>
        </authorList>
    </citation>
    <scope>NUCLEOTIDE SEQUENCE</scope>
    <source>
        <tissue evidence="2">Leaf</tissue>
    </source>
</reference>
<protein>
    <recommendedName>
        <fullName evidence="3">DUF538 family protein</fullName>
    </recommendedName>
</protein>
<feature type="transmembrane region" description="Helical" evidence="1">
    <location>
        <begin position="6"/>
        <end position="26"/>
    </location>
</feature>
<proteinExistence type="predicted"/>
<keyword evidence="1" id="KW-1133">Transmembrane helix</keyword>
<organism evidence="2">
    <name type="scientific">Rhizophora mucronata</name>
    <name type="common">Asiatic mangrove</name>
    <dbReference type="NCBI Taxonomy" id="61149"/>
    <lineage>
        <taxon>Eukaryota</taxon>
        <taxon>Viridiplantae</taxon>
        <taxon>Streptophyta</taxon>
        <taxon>Embryophyta</taxon>
        <taxon>Tracheophyta</taxon>
        <taxon>Spermatophyta</taxon>
        <taxon>Magnoliopsida</taxon>
        <taxon>eudicotyledons</taxon>
        <taxon>Gunneridae</taxon>
        <taxon>Pentapetalae</taxon>
        <taxon>rosids</taxon>
        <taxon>fabids</taxon>
        <taxon>Malpighiales</taxon>
        <taxon>Rhizophoraceae</taxon>
        <taxon>Rhizophora</taxon>
    </lineage>
</organism>
<evidence type="ECO:0000313" key="2">
    <source>
        <dbReference type="EMBL" id="MBX41424.1"/>
    </source>
</evidence>
<dbReference type="Pfam" id="PF04398">
    <property type="entry name" value="DUF538"/>
    <property type="match status" value="1"/>
</dbReference>
<evidence type="ECO:0000256" key="1">
    <source>
        <dbReference type="SAM" id="Phobius"/>
    </source>
</evidence>
<sequence>MAMADLHISISVALSLYVLSLLFFFSNAHNHRLSVRLPLIGSLSLSAHQPNTDDVHDLLPQYGLPRGLLPDNVESYALDPSGHFSIQLTKPCYVHFDQLVYYEKEIKGKLTYGAVREVSGIQAKKLFLWLTITGMEVSKDGDGMIEFFAGALSEKLPAKQFEDVPVCRSKVADLRTKLASI</sequence>
<dbReference type="PANTHER" id="PTHR31676">
    <property type="entry name" value="T31J12.3 PROTEIN-RELATED"/>
    <property type="match status" value="1"/>
</dbReference>
<evidence type="ECO:0008006" key="3">
    <source>
        <dbReference type="Google" id="ProtNLM"/>
    </source>
</evidence>
<dbReference type="InterPro" id="IPR007493">
    <property type="entry name" value="DUF538"/>
</dbReference>
<dbReference type="InterPro" id="IPR036758">
    <property type="entry name" value="At5g01610-like"/>
</dbReference>
<dbReference type="Gene3D" id="2.30.240.10">
    <property type="entry name" value="At5g01610-like"/>
    <property type="match status" value="1"/>
</dbReference>
<dbReference type="PANTHER" id="PTHR31676:SF96">
    <property type="entry name" value="EXPRESSED PROTEIN"/>
    <property type="match status" value="1"/>
</dbReference>
<name>A0A2P2NG39_RHIMU</name>
<accession>A0A2P2NG39</accession>
<keyword evidence="1" id="KW-0472">Membrane</keyword>